<name>A0A9K3PC11_9STRA</name>
<reference evidence="2" key="2">
    <citation type="submission" date="2021-04" db="EMBL/GenBank/DDBJ databases">
        <authorList>
            <person name="Podell S."/>
        </authorList>
    </citation>
    <scope>NUCLEOTIDE SEQUENCE</scope>
    <source>
        <strain evidence="2">Hildebrandi</strain>
    </source>
</reference>
<feature type="compositionally biased region" description="Basic residues" evidence="1">
    <location>
        <begin position="416"/>
        <end position="434"/>
    </location>
</feature>
<dbReference type="Proteomes" id="UP000693970">
    <property type="component" value="Unassembled WGS sequence"/>
</dbReference>
<evidence type="ECO:0000313" key="2">
    <source>
        <dbReference type="EMBL" id="KAG7341425.1"/>
    </source>
</evidence>
<proteinExistence type="predicted"/>
<organism evidence="2 3">
    <name type="scientific">Nitzschia inconspicua</name>
    <dbReference type="NCBI Taxonomy" id="303405"/>
    <lineage>
        <taxon>Eukaryota</taxon>
        <taxon>Sar</taxon>
        <taxon>Stramenopiles</taxon>
        <taxon>Ochrophyta</taxon>
        <taxon>Bacillariophyta</taxon>
        <taxon>Bacillariophyceae</taxon>
        <taxon>Bacillariophycidae</taxon>
        <taxon>Bacillariales</taxon>
        <taxon>Bacillariaceae</taxon>
        <taxon>Nitzschia</taxon>
    </lineage>
</organism>
<evidence type="ECO:0008006" key="4">
    <source>
        <dbReference type="Google" id="ProtNLM"/>
    </source>
</evidence>
<reference evidence="2" key="1">
    <citation type="journal article" date="2021" name="Sci. Rep.">
        <title>Diploid genomic architecture of Nitzschia inconspicua, an elite biomass production diatom.</title>
        <authorList>
            <person name="Oliver A."/>
            <person name="Podell S."/>
            <person name="Pinowska A."/>
            <person name="Traller J.C."/>
            <person name="Smith S.R."/>
            <person name="McClure R."/>
            <person name="Beliaev A."/>
            <person name="Bohutskyi P."/>
            <person name="Hill E.A."/>
            <person name="Rabines A."/>
            <person name="Zheng H."/>
            <person name="Allen L.Z."/>
            <person name="Kuo A."/>
            <person name="Grigoriev I.V."/>
            <person name="Allen A.E."/>
            <person name="Hazlebeck D."/>
            <person name="Allen E.E."/>
        </authorList>
    </citation>
    <scope>NUCLEOTIDE SEQUENCE</scope>
    <source>
        <strain evidence="2">Hildebrandi</strain>
    </source>
</reference>
<feature type="region of interest" description="Disordered" evidence="1">
    <location>
        <begin position="405"/>
        <end position="434"/>
    </location>
</feature>
<evidence type="ECO:0000313" key="3">
    <source>
        <dbReference type="Proteomes" id="UP000693970"/>
    </source>
</evidence>
<keyword evidence="3" id="KW-1185">Reference proteome</keyword>
<gene>
    <name evidence="2" type="ORF">IV203_023377</name>
</gene>
<comment type="caution">
    <text evidence="2">The sequence shown here is derived from an EMBL/GenBank/DDBJ whole genome shotgun (WGS) entry which is preliminary data.</text>
</comment>
<evidence type="ECO:0000256" key="1">
    <source>
        <dbReference type="SAM" id="MobiDB-lite"/>
    </source>
</evidence>
<dbReference type="EMBL" id="JAGRRH010000026">
    <property type="protein sequence ID" value="KAG7341425.1"/>
    <property type="molecule type" value="Genomic_DNA"/>
</dbReference>
<dbReference type="OrthoDB" id="5984008at2759"/>
<dbReference type="AlphaFoldDB" id="A0A9K3PC11"/>
<sequence>MSDTNITAIPLEKKLILNEGLTITTKDGMGRVAVAMRDFGTEKFHHAIIREAPSLVWSDRDFGQFLLAFKRADSDAQKTILDMYHPPLSTPHVVELGTLASALAYLRVYQDVAFIHKLLAIAATNGHQYYGEPIAAADGDLRQHEMLRSSEAPKTALFLFGSKIAHSCQPNLSYTSKTQDGALEYKVIRPIATGDLTQCKCPDCGVQDGMERKEEAFIHRLEHLTPRRAEEPLRPLQDLVEDAALQLSPSHHVTIKALDMLARLGASKAENLDVQQRFMGIMGGLRMNPHGLSTTELRKIAAEAGLRAVVASECVAAGCHGCYSKSFQAGKELILPHDSVYEVGIKIFHVSVDLIVIPEAIRPCYSSKIVERYLPIMRGHFGDDDLDIQLIEDKLVTVTPKESIASGVTQATPRKNNQKTRRSTKKKKNKKGRR</sequence>
<protein>
    <recommendedName>
        <fullName evidence="4">SET domain-containing protein</fullName>
    </recommendedName>
</protein>
<accession>A0A9K3PC11</accession>